<evidence type="ECO:0000313" key="2">
    <source>
        <dbReference type="EMBL" id="MBV4495278.1"/>
    </source>
</evidence>
<evidence type="ECO:0008006" key="4">
    <source>
        <dbReference type="Google" id="ProtNLM"/>
    </source>
</evidence>
<reference evidence="1 3" key="1">
    <citation type="journal article" date="2020" name="Microorganisms">
        <title>Reliable Identification of Environmental Pseudomonas Isolates Using the rpoD Gene.</title>
        <authorList>
            <consortium name="The Broad Institute Genome Sequencing Platform"/>
            <person name="Girard L."/>
            <person name="Lood C."/>
            <person name="Rokni-Zadeh H."/>
            <person name="van Noort V."/>
            <person name="Lavigne R."/>
            <person name="De Mot R."/>
        </authorList>
    </citation>
    <scope>NUCLEOTIDE SEQUENCE</scope>
    <source>
        <strain evidence="1 3">SWRI12</strain>
    </source>
</reference>
<dbReference type="EMBL" id="JABWRB010000006">
    <property type="protein sequence ID" value="MBC3389542.1"/>
    <property type="molecule type" value="Genomic_DNA"/>
</dbReference>
<proteinExistence type="predicted"/>
<dbReference type="SUPFAM" id="SSF51126">
    <property type="entry name" value="Pectin lyase-like"/>
    <property type="match status" value="1"/>
</dbReference>
<organism evidence="1">
    <name type="scientific">Pseudomonas zanjanensis</name>
    <dbReference type="NCBI Taxonomy" id="2745496"/>
    <lineage>
        <taxon>Bacteria</taxon>
        <taxon>Pseudomonadati</taxon>
        <taxon>Pseudomonadota</taxon>
        <taxon>Gammaproteobacteria</taxon>
        <taxon>Pseudomonadales</taxon>
        <taxon>Pseudomonadaceae</taxon>
        <taxon>Pseudomonas</taxon>
    </lineage>
</organism>
<sequence>MLRRQLLRWSTLAIASAALPLPVFARGEYQVDPRLGHMLGPISYAFQADRAEIDPRILRDYLPPLGSGRTYYVDPESGEDDEDGSNWRRALRTVSAALDKLDVDRVIVRGDFVYRMDKEGQEGLGVYSGKRNVSIVADGGKAIFTTARKADWDSPWFGPNTHIYQSSPTGGQIVKVLDVSRLDEFGEYSEIPQASTLEECQATPGTWAYWHGRVHLNHPHEPGDEVLLLRSTAMGVSAKNVIVHLKNIHFVGGSNGAFSDVGATGSVIYAEDCKFTHNWQTDGFKIVDAKLAISVRCVAAVNAKDGFNYHIGESTSPHFVELDCEGYGNRAPATGNGSSSHNSCVGLRINGSYHHNAGPGVADVNDAQSYNIACGSHHNGPSANSNGFLASSGDRLGSGARMWLDRCTAGANSGHDVFASNGATIEYRGLSTDDSEVFADSNSLAASFG</sequence>
<evidence type="ECO:0000313" key="1">
    <source>
        <dbReference type="EMBL" id="MBC3389542.1"/>
    </source>
</evidence>
<reference evidence="2" key="3">
    <citation type="submission" date="2021-06" db="EMBL/GenBank/DDBJ databases">
        <title>Updating the genus Pseudomonas: Description of 43 new species and partition of the Pseudomonas putida group.</title>
        <authorList>
            <person name="Girard L."/>
            <person name="Lood C."/>
            <person name="Vandamme P."/>
            <person name="Rokni-Zadeh H."/>
            <person name="Van Noort V."/>
            <person name="Hofte M."/>
            <person name="Lavigne R."/>
            <person name="De Mot R."/>
        </authorList>
    </citation>
    <scope>NUCLEOTIDE SEQUENCE</scope>
    <source>
        <strain evidence="2">SWRI12</strain>
    </source>
</reference>
<dbReference type="InterPro" id="IPR011050">
    <property type="entry name" value="Pectin_lyase_fold/virulence"/>
</dbReference>
<reference evidence="1" key="2">
    <citation type="submission" date="2020-07" db="EMBL/GenBank/DDBJ databases">
        <authorList>
            <person name="Lood C."/>
            <person name="Girard L."/>
        </authorList>
    </citation>
    <scope>NUCLEOTIDE SEQUENCE</scope>
    <source>
        <strain evidence="1">SWRI12</strain>
    </source>
</reference>
<dbReference type="AlphaFoldDB" id="A0A923FCL4"/>
<gene>
    <name evidence="2" type="ORF">HU715_007895</name>
    <name evidence="1" type="ORF">HU715_07735</name>
</gene>
<keyword evidence="3" id="KW-1185">Reference proteome</keyword>
<dbReference type="RefSeq" id="WP_186705736.1">
    <property type="nucleotide sequence ID" value="NZ_JABWRB020000001.1"/>
</dbReference>
<accession>A0A923FCL4</accession>
<name>A0A923FCL4_9PSED</name>
<protein>
    <recommendedName>
        <fullName evidence="4">Right-handed parallel beta-helix repeat-containing protein</fullName>
    </recommendedName>
</protein>
<dbReference type="Proteomes" id="UP000636518">
    <property type="component" value="Unassembled WGS sequence"/>
</dbReference>
<comment type="caution">
    <text evidence="1">The sequence shown here is derived from an EMBL/GenBank/DDBJ whole genome shotgun (WGS) entry which is preliminary data.</text>
</comment>
<dbReference type="EMBL" id="JABWRB020000001">
    <property type="protein sequence ID" value="MBV4495278.1"/>
    <property type="molecule type" value="Genomic_DNA"/>
</dbReference>
<evidence type="ECO:0000313" key="3">
    <source>
        <dbReference type="Proteomes" id="UP000636518"/>
    </source>
</evidence>